<feature type="coiled-coil region" evidence="1">
    <location>
        <begin position="553"/>
        <end position="598"/>
    </location>
</feature>
<reference evidence="3" key="1">
    <citation type="journal article" date="2011" name="PLoS Biol.">
        <title>Gene gain and loss during evolution of obligate parasitism in the white rust pathogen of Arabidopsis thaliana.</title>
        <authorList>
            <person name="Kemen E."/>
            <person name="Gardiner A."/>
            <person name="Schultz-Larsen T."/>
            <person name="Kemen A.C."/>
            <person name="Balmuth A.L."/>
            <person name="Robert-Seilaniantz A."/>
            <person name="Bailey K."/>
            <person name="Holub E."/>
            <person name="Studholme D.J."/>
            <person name="Maclean D."/>
            <person name="Jones J.D."/>
        </authorList>
    </citation>
    <scope>NUCLEOTIDE SEQUENCE</scope>
</reference>
<dbReference type="Gene3D" id="3.30.1470.10">
    <property type="entry name" value="Photosystem I PsaD, reaction center subunit II"/>
    <property type="match status" value="1"/>
</dbReference>
<dbReference type="InterPro" id="IPR036020">
    <property type="entry name" value="WW_dom_sf"/>
</dbReference>
<name>F0WWL5_9STRA</name>
<evidence type="ECO:0000313" key="3">
    <source>
        <dbReference type="EMBL" id="CCA25839.1"/>
    </source>
</evidence>
<dbReference type="Pfam" id="PF00397">
    <property type="entry name" value="WW"/>
    <property type="match status" value="1"/>
</dbReference>
<reference evidence="3" key="2">
    <citation type="submission" date="2011-02" db="EMBL/GenBank/DDBJ databases">
        <authorList>
            <person name="MacLean D."/>
        </authorList>
    </citation>
    <scope>NUCLEOTIDE SEQUENCE</scope>
</reference>
<dbReference type="SMART" id="SM00456">
    <property type="entry name" value="WW"/>
    <property type="match status" value="1"/>
</dbReference>
<dbReference type="PROSITE" id="PS50020">
    <property type="entry name" value="WW_DOMAIN_2"/>
    <property type="match status" value="1"/>
</dbReference>
<dbReference type="PROSITE" id="PS01159">
    <property type="entry name" value="WW_DOMAIN_1"/>
    <property type="match status" value="1"/>
</dbReference>
<sequence length="841" mass="98236">MNTQSTEFQAALCDHANALGVDPVSEQHLLPIVQEALLAELPVGWEQGQTDDGMPYYFHAESEKSTWEHPLDEHYRQQVLLAKVKTHRWEGPCTPSLISHETENNNSKVRESIHITMNKSMDFGRDTSWLLDEELVIEKPLVNTAEAMPSFTKTDKMKLENDLEETRIALQKSQQTAKETSYYKMKFGDLKISYQRLKKSSHTLETALADQVAISKERFECLCMAEEEVLKAHLQIHEVRLHFLGSKKANKSVQQEIEHFKSITKQREIDLIQQLETLQLQQTQTKSQETEDLAQVRLDAQNQLALERSLSHENDQKQILKLQEELHQSMVSLLEAKEIAQKRLLEVQELQLLILTANTRASSGNEEKLAALGEYEISRQQYEQTVQALKMENRRLESALEQEQLSLARFQEQAEKWHHCEHARIEDQLTHTQRQLSDAEGHKRELQNQVSKLQDQSVALNAKWQAELVDAQQQAQEMCQSQTTRLEKQLQSLERELQDALDGFQDAQKKLRETKQELSLEKHHTQQVALDLEDKKRWEASLRHEKEKLAEERHSAGCQLASLQADYKSLKQENADEKERFLVRIRELESRLKQKEYDILRVEECATKAECWRQKEAKRVEERDLHLLRLSEEIAQSKQQNLAEPSLKKDLLDAQNALCDLQRHYDDREAQHQKQIEELHQSIALQLPQLATKCVSRASEEWTKKCKEMMRTQRESLSKQANDERETLIRTFQIREEEWTKKHARVVEVSEVLRRDLRKMEYLNELLTQQLQMQWTQRSASQPRTISVPPYKSNKRVSMPWPKVAWEQPIQTIRSRREGIATIIGIVGQTKSIAKSRLERM</sequence>
<organism evidence="3">
    <name type="scientific">Albugo laibachii Nc14</name>
    <dbReference type="NCBI Taxonomy" id="890382"/>
    <lineage>
        <taxon>Eukaryota</taxon>
        <taxon>Sar</taxon>
        <taxon>Stramenopiles</taxon>
        <taxon>Oomycota</taxon>
        <taxon>Peronosporomycetes</taxon>
        <taxon>Albuginales</taxon>
        <taxon>Albuginaceae</taxon>
        <taxon>Albugo</taxon>
    </lineage>
</organism>
<keyword evidence="1" id="KW-0175">Coiled coil</keyword>
<gene>
    <name evidence="3" type="primary">AlNc14C325G10627</name>
    <name evidence="3" type="ORF">ALNC14_119830</name>
</gene>
<protein>
    <submittedName>
        <fullName evidence="3">Uncharacterized protein AlNc14C325G10627</fullName>
    </submittedName>
</protein>
<dbReference type="HOGENOM" id="CLU_338434_0_0_1"/>
<dbReference type="PANTHER" id="PTHR21715:SF0">
    <property type="entry name" value="RH04127P"/>
    <property type="match status" value="1"/>
</dbReference>
<evidence type="ECO:0000259" key="2">
    <source>
        <dbReference type="PROSITE" id="PS50020"/>
    </source>
</evidence>
<proteinExistence type="predicted"/>
<evidence type="ECO:0000256" key="1">
    <source>
        <dbReference type="SAM" id="Coils"/>
    </source>
</evidence>
<dbReference type="EMBL" id="FR824370">
    <property type="protein sequence ID" value="CCA25839.1"/>
    <property type="molecule type" value="Genomic_DNA"/>
</dbReference>
<dbReference type="CDD" id="cd00201">
    <property type="entry name" value="WW"/>
    <property type="match status" value="1"/>
</dbReference>
<accession>F0WWL5</accession>
<dbReference type="SUPFAM" id="SSF51045">
    <property type="entry name" value="WW domain"/>
    <property type="match status" value="1"/>
</dbReference>
<dbReference type="InterPro" id="IPR001202">
    <property type="entry name" value="WW_dom"/>
</dbReference>
<feature type="coiled-coil region" evidence="1">
    <location>
        <begin position="372"/>
        <end position="521"/>
    </location>
</feature>
<dbReference type="PANTHER" id="PTHR21715">
    <property type="entry name" value="RH04127P"/>
    <property type="match status" value="1"/>
</dbReference>
<feature type="domain" description="WW" evidence="2">
    <location>
        <begin position="39"/>
        <end position="72"/>
    </location>
</feature>
<dbReference type="InterPro" id="IPR053233">
    <property type="entry name" value="ABRA-related"/>
</dbReference>
<dbReference type="AlphaFoldDB" id="F0WWL5"/>